<evidence type="ECO:0000256" key="4">
    <source>
        <dbReference type="ARBA" id="ARBA00022553"/>
    </source>
</evidence>
<evidence type="ECO:0000256" key="11">
    <source>
        <dbReference type="SAM" id="MobiDB-lite"/>
    </source>
</evidence>
<organism evidence="15 16">
    <name type="scientific">Dietzia cercidiphylli</name>
    <dbReference type="NCBI Taxonomy" id="498199"/>
    <lineage>
        <taxon>Bacteria</taxon>
        <taxon>Bacillati</taxon>
        <taxon>Actinomycetota</taxon>
        <taxon>Actinomycetes</taxon>
        <taxon>Mycobacteriales</taxon>
        <taxon>Dietziaceae</taxon>
        <taxon>Dietzia</taxon>
    </lineage>
</organism>
<dbReference type="InterPro" id="IPR003594">
    <property type="entry name" value="HATPase_dom"/>
</dbReference>
<dbReference type="InterPro" id="IPR003660">
    <property type="entry name" value="HAMP_dom"/>
</dbReference>
<evidence type="ECO:0000259" key="14">
    <source>
        <dbReference type="PROSITE" id="PS50885"/>
    </source>
</evidence>
<evidence type="ECO:0000256" key="8">
    <source>
        <dbReference type="ARBA" id="ARBA00022989"/>
    </source>
</evidence>
<dbReference type="InterPro" id="IPR036890">
    <property type="entry name" value="HATPase_C_sf"/>
</dbReference>
<dbReference type="InterPro" id="IPR036097">
    <property type="entry name" value="HisK_dim/P_sf"/>
</dbReference>
<evidence type="ECO:0000259" key="13">
    <source>
        <dbReference type="PROSITE" id="PS50109"/>
    </source>
</evidence>
<dbReference type="PROSITE" id="PS50885">
    <property type="entry name" value="HAMP"/>
    <property type="match status" value="1"/>
</dbReference>
<dbReference type="CDD" id="cd00075">
    <property type="entry name" value="HATPase"/>
    <property type="match status" value="1"/>
</dbReference>
<dbReference type="PRINTS" id="PR00344">
    <property type="entry name" value="BCTRLSENSOR"/>
</dbReference>
<feature type="transmembrane region" description="Helical" evidence="12">
    <location>
        <begin position="21"/>
        <end position="44"/>
    </location>
</feature>
<dbReference type="InterPro" id="IPR004358">
    <property type="entry name" value="Sig_transdc_His_kin-like_C"/>
</dbReference>
<accession>A0ABN2J4U2</accession>
<dbReference type="Gene3D" id="1.10.287.130">
    <property type="match status" value="1"/>
</dbReference>
<evidence type="ECO:0000256" key="3">
    <source>
        <dbReference type="ARBA" id="ARBA00012438"/>
    </source>
</evidence>
<dbReference type="EMBL" id="BAAAQG010000015">
    <property type="protein sequence ID" value="GAA1717951.1"/>
    <property type="molecule type" value="Genomic_DNA"/>
</dbReference>
<comment type="subcellular location">
    <subcellularLocation>
        <location evidence="2">Cell membrane</location>
    </subcellularLocation>
</comment>
<feature type="domain" description="HAMP" evidence="14">
    <location>
        <begin position="207"/>
        <end position="259"/>
    </location>
</feature>
<evidence type="ECO:0000256" key="6">
    <source>
        <dbReference type="ARBA" id="ARBA00022692"/>
    </source>
</evidence>
<dbReference type="CDD" id="cd00082">
    <property type="entry name" value="HisKA"/>
    <property type="match status" value="1"/>
</dbReference>
<dbReference type="SUPFAM" id="SSF47384">
    <property type="entry name" value="Homodimeric domain of signal transducing histidine kinase"/>
    <property type="match status" value="1"/>
</dbReference>
<dbReference type="Pfam" id="PF02518">
    <property type="entry name" value="HATPase_c"/>
    <property type="match status" value="1"/>
</dbReference>
<evidence type="ECO:0000256" key="12">
    <source>
        <dbReference type="SAM" id="Phobius"/>
    </source>
</evidence>
<keyword evidence="10 12" id="KW-0472">Membrane</keyword>
<comment type="catalytic activity">
    <reaction evidence="1">
        <text>ATP + protein L-histidine = ADP + protein N-phospho-L-histidine.</text>
        <dbReference type="EC" id="2.7.13.3"/>
    </reaction>
</comment>
<evidence type="ECO:0000256" key="10">
    <source>
        <dbReference type="ARBA" id="ARBA00023136"/>
    </source>
</evidence>
<dbReference type="InterPro" id="IPR050428">
    <property type="entry name" value="TCS_sensor_his_kinase"/>
</dbReference>
<keyword evidence="4" id="KW-0597">Phosphoprotein</keyword>
<evidence type="ECO:0000256" key="1">
    <source>
        <dbReference type="ARBA" id="ARBA00000085"/>
    </source>
</evidence>
<dbReference type="InterPro" id="IPR005467">
    <property type="entry name" value="His_kinase_dom"/>
</dbReference>
<dbReference type="PANTHER" id="PTHR45436:SF5">
    <property type="entry name" value="SENSOR HISTIDINE KINASE TRCS"/>
    <property type="match status" value="1"/>
</dbReference>
<evidence type="ECO:0000256" key="2">
    <source>
        <dbReference type="ARBA" id="ARBA00004236"/>
    </source>
</evidence>
<proteinExistence type="predicted"/>
<dbReference type="Pfam" id="PF00512">
    <property type="entry name" value="HisKA"/>
    <property type="match status" value="1"/>
</dbReference>
<dbReference type="SMART" id="SM00304">
    <property type="entry name" value="HAMP"/>
    <property type="match status" value="1"/>
</dbReference>
<keyword evidence="5" id="KW-0808">Transferase</keyword>
<protein>
    <recommendedName>
        <fullName evidence="3">histidine kinase</fullName>
        <ecNumber evidence="3">2.7.13.3</ecNumber>
    </recommendedName>
</protein>
<keyword evidence="8 12" id="KW-1133">Transmembrane helix</keyword>
<feature type="compositionally biased region" description="Acidic residues" evidence="11">
    <location>
        <begin position="508"/>
        <end position="518"/>
    </location>
</feature>
<evidence type="ECO:0000313" key="16">
    <source>
        <dbReference type="Proteomes" id="UP001500383"/>
    </source>
</evidence>
<evidence type="ECO:0000256" key="9">
    <source>
        <dbReference type="ARBA" id="ARBA00023012"/>
    </source>
</evidence>
<name>A0ABN2J4U2_9ACTN</name>
<evidence type="ECO:0000256" key="7">
    <source>
        <dbReference type="ARBA" id="ARBA00022777"/>
    </source>
</evidence>
<dbReference type="Pfam" id="PF00672">
    <property type="entry name" value="HAMP"/>
    <property type="match status" value="1"/>
</dbReference>
<keyword evidence="6 12" id="KW-0812">Transmembrane</keyword>
<sequence>MTPRLGRAPSVRWWYSARLRITLGITLTSAAVFAAMVLFTLQVLHLTAERTTDARLNREAADFSTFMDAGILPSAESENPTTEQLIRAYLAQQYPSAELLLVGTATTSGTQFTLSRFSSDDDTLFPPAMRSQIQRIGLVSDEGSGIIDGTVRWRKAEVDGPAGPTNIVVAISDAPTREDTGRVADLLLSTGAGGIVLSALVAWLLAGRMIVPVRRIREAAETISAADLSRRVPVDGPDEIVSLADTVNAMLERVEEAYRTQREFLDDAGHELRTPLTVVQGNLDLMPEDPQERAETTRIMQDELSRMTRIVEDLLTLARSDRPDFLQTAPTDVAELVLDVEAKIDVIADREWSVLPYAEDVALLDQHRITQALIQFCSNAVRFTGPGDLIEIGCRVIAPGDPTVTDDLAVGPLPDPPHRENYRRRLLWWVRDSGPGIPPGEEETIFERFHTARGQLRDGRGGTGLGLAIVATIARAHGGRAFAFNAKGGGAAFCIAVPYVPASFDSDAGDEVDTDLDEAAPTVGRGPERRRRSGRGRYERNRRSGAPGDTT</sequence>
<keyword evidence="9" id="KW-0902">Two-component regulatory system</keyword>
<dbReference type="PANTHER" id="PTHR45436">
    <property type="entry name" value="SENSOR HISTIDINE KINASE YKOH"/>
    <property type="match status" value="1"/>
</dbReference>
<dbReference type="RefSeq" id="WP_338404228.1">
    <property type="nucleotide sequence ID" value="NZ_BAAAQG010000015.1"/>
</dbReference>
<reference evidence="15 16" key="1">
    <citation type="journal article" date="2019" name="Int. J. Syst. Evol. Microbiol.">
        <title>The Global Catalogue of Microorganisms (GCM) 10K type strain sequencing project: providing services to taxonomists for standard genome sequencing and annotation.</title>
        <authorList>
            <consortium name="The Broad Institute Genomics Platform"/>
            <consortium name="The Broad Institute Genome Sequencing Center for Infectious Disease"/>
            <person name="Wu L."/>
            <person name="Ma J."/>
        </authorList>
    </citation>
    <scope>NUCLEOTIDE SEQUENCE [LARGE SCALE GENOMIC DNA]</scope>
    <source>
        <strain evidence="15 16">JCM 16002</strain>
    </source>
</reference>
<gene>
    <name evidence="15" type="ORF">GCM10009831_30030</name>
</gene>
<feature type="domain" description="Histidine kinase" evidence="13">
    <location>
        <begin position="267"/>
        <end position="501"/>
    </location>
</feature>
<dbReference type="CDD" id="cd06225">
    <property type="entry name" value="HAMP"/>
    <property type="match status" value="1"/>
</dbReference>
<dbReference type="GO" id="GO:0016301">
    <property type="term" value="F:kinase activity"/>
    <property type="evidence" value="ECO:0007669"/>
    <property type="project" value="UniProtKB-KW"/>
</dbReference>
<dbReference type="SMART" id="SM00388">
    <property type="entry name" value="HisKA"/>
    <property type="match status" value="1"/>
</dbReference>
<keyword evidence="7 15" id="KW-0418">Kinase</keyword>
<evidence type="ECO:0000256" key="5">
    <source>
        <dbReference type="ARBA" id="ARBA00022679"/>
    </source>
</evidence>
<dbReference type="PROSITE" id="PS50109">
    <property type="entry name" value="HIS_KIN"/>
    <property type="match status" value="1"/>
</dbReference>
<dbReference type="Gene3D" id="6.10.340.10">
    <property type="match status" value="1"/>
</dbReference>
<dbReference type="Proteomes" id="UP001500383">
    <property type="component" value="Unassembled WGS sequence"/>
</dbReference>
<comment type="caution">
    <text evidence="15">The sequence shown here is derived from an EMBL/GenBank/DDBJ whole genome shotgun (WGS) entry which is preliminary data.</text>
</comment>
<feature type="region of interest" description="Disordered" evidence="11">
    <location>
        <begin position="508"/>
        <end position="551"/>
    </location>
</feature>
<dbReference type="InterPro" id="IPR003661">
    <property type="entry name" value="HisK_dim/P_dom"/>
</dbReference>
<dbReference type="EC" id="2.7.13.3" evidence="3"/>
<dbReference type="SUPFAM" id="SSF55874">
    <property type="entry name" value="ATPase domain of HSP90 chaperone/DNA topoisomerase II/histidine kinase"/>
    <property type="match status" value="1"/>
</dbReference>
<dbReference type="SMART" id="SM00387">
    <property type="entry name" value="HATPase_c"/>
    <property type="match status" value="1"/>
</dbReference>
<dbReference type="SUPFAM" id="SSF158472">
    <property type="entry name" value="HAMP domain-like"/>
    <property type="match status" value="1"/>
</dbReference>
<dbReference type="Gene3D" id="3.30.565.10">
    <property type="entry name" value="Histidine kinase-like ATPase, C-terminal domain"/>
    <property type="match status" value="1"/>
</dbReference>
<evidence type="ECO:0000313" key="15">
    <source>
        <dbReference type="EMBL" id="GAA1717951.1"/>
    </source>
</evidence>
<keyword evidence="16" id="KW-1185">Reference proteome</keyword>